<dbReference type="RefSeq" id="WP_284099730.1">
    <property type="nucleotide sequence ID" value="NZ_JARRAF010000004.1"/>
</dbReference>
<accession>A0ABT7DTP6</accession>
<comment type="caution">
    <text evidence="1">The sequence shown here is derived from an EMBL/GenBank/DDBJ whole genome shotgun (WGS) entry which is preliminary data.</text>
</comment>
<evidence type="ECO:0000313" key="1">
    <source>
        <dbReference type="EMBL" id="MDK2123438.1"/>
    </source>
</evidence>
<protein>
    <submittedName>
        <fullName evidence="1">Uncharacterized protein</fullName>
    </submittedName>
</protein>
<evidence type="ECO:0000313" key="2">
    <source>
        <dbReference type="Proteomes" id="UP001172778"/>
    </source>
</evidence>
<dbReference type="Proteomes" id="UP001172778">
    <property type="component" value="Unassembled WGS sequence"/>
</dbReference>
<keyword evidence="2" id="KW-1185">Reference proteome</keyword>
<sequence length="601" mass="66092">MVRKLQLIVGKPRGNQTGVPEPDGLGDLRRRGPYERLLTSEWLLAEEIPDEFLRRAAGGEHLFLSPVLRQLQAESQLVALFDVGPLQLGAPRLAHVAFWILLARRASEAGGSLRWGVLQEPGRLHDADNLALLKHMLGRRSWLPACADDLVAWQQTLTALTPAMSETWLLASNEVTGAAFSHQVTIKPSLAEDKLLLTLREGQATKTLQLDLPPTDSCKQVLAGQLEPEAEPTAHSQSDKRFSLKRPPIIAPDGAYVAVVVLDEPALLMLDTTFKRKDAAVKLRRMRWNAGAPPLAIALRGKKPFGVVPDGEQISFWQLGQFPTVSRPQPERFNLPPGLASWSPLGLLKGSGRQQLHLLDRLGNHLFWEASFKATPSARTPAPGITHYLRKNTLAMVQIDDTALLVAHYDEQRRIVAMVQAMQAEPLRQAVIAASSEAPTVLFGELAGWRSNGGLCALGTGNGQRWDLYAFVAGQAQCRATLHMKPESQVLGVLLDAPSSRYLLLTVAPNKRGLVLLGQDYQERVYDSPNPISRITFCDRSGLVAMLTDERELIVFDLRHRRLRRFVGSAGNRQPATSPRFSDLPGAAHSVSALPLLKTLN</sequence>
<reference evidence="1" key="1">
    <citation type="submission" date="2023-03" db="EMBL/GenBank/DDBJ databases">
        <title>Chitinimonas shenzhenensis gen. nov., sp. nov., a novel member of family Burkholderiaceae isolated from activated sludge collected in Shen Zhen, China.</title>
        <authorList>
            <person name="Wang X."/>
        </authorList>
    </citation>
    <scope>NUCLEOTIDE SEQUENCE</scope>
    <source>
        <strain evidence="1">DQS-5</strain>
    </source>
</reference>
<proteinExistence type="predicted"/>
<dbReference type="EMBL" id="JARRAF010000004">
    <property type="protein sequence ID" value="MDK2123438.1"/>
    <property type="molecule type" value="Genomic_DNA"/>
</dbReference>
<organism evidence="1 2">
    <name type="scientific">Parachitinimonas caeni</name>
    <dbReference type="NCBI Taxonomy" id="3031301"/>
    <lineage>
        <taxon>Bacteria</taxon>
        <taxon>Pseudomonadati</taxon>
        <taxon>Pseudomonadota</taxon>
        <taxon>Betaproteobacteria</taxon>
        <taxon>Neisseriales</taxon>
        <taxon>Chitinibacteraceae</taxon>
        <taxon>Parachitinimonas</taxon>
    </lineage>
</organism>
<gene>
    <name evidence="1" type="ORF">PZA18_05180</name>
</gene>
<name>A0ABT7DTP6_9NEIS</name>